<dbReference type="PANTHER" id="PTHR11076">
    <property type="entry name" value="DNA REPAIR POLYMERASE UMUC / TRANSFERASE FAMILY MEMBER"/>
    <property type="match status" value="1"/>
</dbReference>
<dbReference type="InterPro" id="IPR001126">
    <property type="entry name" value="UmuC"/>
</dbReference>
<gene>
    <name evidence="7" type="ORF">SAMN05660653_00109</name>
</gene>
<accession>A0A1G6A2V0</accession>
<keyword evidence="2" id="KW-0227">DNA damage</keyword>
<dbReference type="GO" id="GO:0005829">
    <property type="term" value="C:cytosol"/>
    <property type="evidence" value="ECO:0007669"/>
    <property type="project" value="TreeGrafter"/>
</dbReference>
<evidence type="ECO:0000313" key="8">
    <source>
        <dbReference type="Proteomes" id="UP000198771"/>
    </source>
</evidence>
<dbReference type="PROSITE" id="PS50173">
    <property type="entry name" value="UMUC"/>
    <property type="match status" value="1"/>
</dbReference>
<protein>
    <submittedName>
        <fullName evidence="7">DNA polymerase V</fullName>
    </submittedName>
</protein>
<dbReference type="Gene3D" id="3.30.70.270">
    <property type="match status" value="1"/>
</dbReference>
<organism evidence="7 8">
    <name type="scientific">Desulfonatronum thiosulfatophilum</name>
    <dbReference type="NCBI Taxonomy" id="617002"/>
    <lineage>
        <taxon>Bacteria</taxon>
        <taxon>Pseudomonadati</taxon>
        <taxon>Thermodesulfobacteriota</taxon>
        <taxon>Desulfovibrionia</taxon>
        <taxon>Desulfovibrionales</taxon>
        <taxon>Desulfonatronaceae</taxon>
        <taxon>Desulfonatronum</taxon>
    </lineage>
</organism>
<dbReference type="STRING" id="617002.SAMN05660653_00109"/>
<dbReference type="Gene3D" id="3.40.1170.60">
    <property type="match status" value="1"/>
</dbReference>
<dbReference type="InterPro" id="IPR017961">
    <property type="entry name" value="DNA_pol_Y-fam_little_finger"/>
</dbReference>
<dbReference type="InterPro" id="IPR036775">
    <property type="entry name" value="DNA_pol_Y-fam_lit_finger_sf"/>
</dbReference>
<dbReference type="InterPro" id="IPR043128">
    <property type="entry name" value="Rev_trsase/Diguanyl_cyclase"/>
</dbReference>
<dbReference type="Gene3D" id="3.30.1490.100">
    <property type="entry name" value="DNA polymerase, Y-family, little finger domain"/>
    <property type="match status" value="1"/>
</dbReference>
<dbReference type="GO" id="GO:0009432">
    <property type="term" value="P:SOS response"/>
    <property type="evidence" value="ECO:0007669"/>
    <property type="project" value="UniProtKB-KW"/>
</dbReference>
<evidence type="ECO:0000256" key="3">
    <source>
        <dbReference type="ARBA" id="ARBA00023199"/>
    </source>
</evidence>
<evidence type="ECO:0000256" key="2">
    <source>
        <dbReference type="ARBA" id="ARBA00022763"/>
    </source>
</evidence>
<dbReference type="CDD" id="cd01700">
    <property type="entry name" value="PolY_Pol_V_umuC"/>
    <property type="match status" value="1"/>
</dbReference>
<dbReference type="InterPro" id="IPR043502">
    <property type="entry name" value="DNA/RNA_pol_sf"/>
</dbReference>
<name>A0A1G6A2V0_9BACT</name>
<dbReference type="Proteomes" id="UP000198771">
    <property type="component" value="Unassembled WGS sequence"/>
</dbReference>
<dbReference type="EMBL" id="FMXO01000001">
    <property type="protein sequence ID" value="SDB02778.1"/>
    <property type="molecule type" value="Genomic_DNA"/>
</dbReference>
<dbReference type="GO" id="GO:0006281">
    <property type="term" value="P:DNA repair"/>
    <property type="evidence" value="ECO:0007669"/>
    <property type="project" value="UniProtKB-KW"/>
</dbReference>
<evidence type="ECO:0000259" key="6">
    <source>
        <dbReference type="PROSITE" id="PS50173"/>
    </source>
</evidence>
<dbReference type="SUPFAM" id="SSF56672">
    <property type="entry name" value="DNA/RNA polymerases"/>
    <property type="match status" value="1"/>
</dbReference>
<keyword evidence="5" id="KW-0742">SOS response</keyword>
<evidence type="ECO:0000256" key="5">
    <source>
        <dbReference type="ARBA" id="ARBA00023236"/>
    </source>
</evidence>
<evidence type="ECO:0000256" key="4">
    <source>
        <dbReference type="ARBA" id="ARBA00023204"/>
    </source>
</evidence>
<dbReference type="Pfam" id="PF13438">
    <property type="entry name" value="DUF4113"/>
    <property type="match status" value="1"/>
</dbReference>
<keyword evidence="3" id="KW-0741">SOS mutagenesis</keyword>
<dbReference type="Pfam" id="PF11799">
    <property type="entry name" value="IMS_C"/>
    <property type="match status" value="1"/>
</dbReference>
<evidence type="ECO:0000313" key="7">
    <source>
        <dbReference type="EMBL" id="SDB02778.1"/>
    </source>
</evidence>
<comment type="similarity">
    <text evidence="1">Belongs to the DNA polymerase type-Y family.</text>
</comment>
<dbReference type="OrthoDB" id="9808813at2"/>
<dbReference type="GO" id="GO:0042276">
    <property type="term" value="P:error-prone translesion synthesis"/>
    <property type="evidence" value="ECO:0007669"/>
    <property type="project" value="TreeGrafter"/>
</dbReference>
<dbReference type="RefSeq" id="WP_092116150.1">
    <property type="nucleotide sequence ID" value="NZ_FMXO01000001.1"/>
</dbReference>
<dbReference type="AlphaFoldDB" id="A0A1G6A2V0"/>
<evidence type="ECO:0000256" key="1">
    <source>
        <dbReference type="ARBA" id="ARBA00010945"/>
    </source>
</evidence>
<dbReference type="InterPro" id="IPR050116">
    <property type="entry name" value="DNA_polymerase-Y"/>
</dbReference>
<dbReference type="Pfam" id="PF00817">
    <property type="entry name" value="IMS"/>
    <property type="match status" value="1"/>
</dbReference>
<dbReference type="GO" id="GO:0003684">
    <property type="term" value="F:damaged DNA binding"/>
    <property type="evidence" value="ECO:0007669"/>
    <property type="project" value="InterPro"/>
</dbReference>
<dbReference type="GO" id="GO:0003887">
    <property type="term" value="F:DNA-directed DNA polymerase activity"/>
    <property type="evidence" value="ECO:0007669"/>
    <property type="project" value="TreeGrafter"/>
</dbReference>
<keyword evidence="8" id="KW-1185">Reference proteome</keyword>
<dbReference type="InterPro" id="IPR025188">
    <property type="entry name" value="DUF4113"/>
</dbReference>
<dbReference type="SUPFAM" id="SSF100879">
    <property type="entry name" value="Lesion bypass DNA polymerase (Y-family), little finger domain"/>
    <property type="match status" value="1"/>
</dbReference>
<sequence length="429" mass="48485">MTKPPATIFALLDCNNFYASCERAFNPKLRKRPIVVLSNNDGCVIARSAEAKALGIPMGAPAFKFQPLFRKHGVAVFSSNFALYGDMSRRVMDTAARFTPDMEIYSIDEAFLRLDRMHDRPLDVARRIRATIQQWTGIPVSIGIGPTKTLAKVANRVAKKHPEHGGAFSLEDHPDRDRILTDIEIEDVWGIGRQYGKKLREFGIRNALQFSRLDKDWVRKRMTVNGMHTLLELQGVPCLPLEQTVATPKSIVCSRTFAGSLTDKDKLAEIISGYAARTGERLRAQGCVAGHLQVFMLTDRFRLDRPQYSNAAVSSLVAPTSRTPDLIRAARKVLDQIFKPGYEYRKAGVMLFGIEKEQGRRLHLFEPSPEERARSKAVMETMDRINAKWGAMTMRLGAEGTGKRWVMRQAHLSPRYTTNWRELPVVRLD</sequence>
<dbReference type="PANTHER" id="PTHR11076:SF34">
    <property type="entry name" value="PROTEIN UMUC"/>
    <property type="match status" value="1"/>
</dbReference>
<proteinExistence type="inferred from homology"/>
<dbReference type="Gene3D" id="1.10.150.20">
    <property type="entry name" value="5' to 3' exonuclease, C-terminal subdomain"/>
    <property type="match status" value="1"/>
</dbReference>
<reference evidence="7 8" key="1">
    <citation type="submission" date="2016-10" db="EMBL/GenBank/DDBJ databases">
        <authorList>
            <person name="de Groot N.N."/>
        </authorList>
    </citation>
    <scope>NUCLEOTIDE SEQUENCE [LARGE SCALE GENOMIC DNA]</scope>
    <source>
        <strain evidence="7 8">ASO4-2</strain>
    </source>
</reference>
<feature type="domain" description="UmuC" evidence="6">
    <location>
        <begin position="9"/>
        <end position="192"/>
    </location>
</feature>
<keyword evidence="4" id="KW-0234">DNA repair</keyword>